<name>A0ABN3PGD2_9ACTN</name>
<sequence>MEERGGRSVLQFERQHAQQREEIHERGTLSRWFAGDVSPLPPIQVHTRLSSVVMGGLDDVRRTLLALPDTEEVPGRNGHTYFRTSGTIFTWVTEDEREAMVKAMRAEQTALVAEAPEIYAPGYSSGRFGWVIVQLAKVPADELDELLNEAWHLTHRPPRRRPSP</sequence>
<proteinExistence type="predicted"/>
<dbReference type="Proteomes" id="UP001501509">
    <property type="component" value="Unassembled WGS sequence"/>
</dbReference>
<dbReference type="EMBL" id="BAAATD010000002">
    <property type="protein sequence ID" value="GAA2584545.1"/>
    <property type="molecule type" value="Genomic_DNA"/>
</dbReference>
<protein>
    <recommendedName>
        <fullName evidence="4">MmcQ/YjbR family DNA-binding protein</fullName>
    </recommendedName>
</protein>
<feature type="compositionally biased region" description="Basic and acidic residues" evidence="1">
    <location>
        <begin position="13"/>
        <end position="24"/>
    </location>
</feature>
<feature type="region of interest" description="Disordered" evidence="1">
    <location>
        <begin position="1"/>
        <end position="24"/>
    </location>
</feature>
<gene>
    <name evidence="2" type="ORF">GCM10010411_16560</name>
</gene>
<dbReference type="InterPro" id="IPR038056">
    <property type="entry name" value="YjbR-like_sf"/>
</dbReference>
<dbReference type="InterPro" id="IPR058532">
    <property type="entry name" value="YjbR/MT2646/Rv2570-like"/>
</dbReference>
<keyword evidence="3" id="KW-1185">Reference proteome</keyword>
<evidence type="ECO:0000256" key="1">
    <source>
        <dbReference type="SAM" id="MobiDB-lite"/>
    </source>
</evidence>
<dbReference type="SUPFAM" id="SSF142906">
    <property type="entry name" value="YjbR-like"/>
    <property type="match status" value="1"/>
</dbReference>
<organism evidence="2 3">
    <name type="scientific">Actinomadura fulvescens</name>
    <dbReference type="NCBI Taxonomy" id="46160"/>
    <lineage>
        <taxon>Bacteria</taxon>
        <taxon>Bacillati</taxon>
        <taxon>Actinomycetota</taxon>
        <taxon>Actinomycetes</taxon>
        <taxon>Streptosporangiales</taxon>
        <taxon>Thermomonosporaceae</taxon>
        <taxon>Actinomadura</taxon>
    </lineage>
</organism>
<dbReference type="Gene3D" id="3.90.1150.30">
    <property type="match status" value="1"/>
</dbReference>
<evidence type="ECO:0000313" key="3">
    <source>
        <dbReference type="Proteomes" id="UP001501509"/>
    </source>
</evidence>
<dbReference type="Pfam" id="PF04237">
    <property type="entry name" value="YjbR"/>
    <property type="match status" value="1"/>
</dbReference>
<evidence type="ECO:0000313" key="2">
    <source>
        <dbReference type="EMBL" id="GAA2584545.1"/>
    </source>
</evidence>
<comment type="caution">
    <text evidence="2">The sequence shown here is derived from an EMBL/GenBank/DDBJ whole genome shotgun (WGS) entry which is preliminary data.</text>
</comment>
<evidence type="ECO:0008006" key="4">
    <source>
        <dbReference type="Google" id="ProtNLM"/>
    </source>
</evidence>
<reference evidence="2 3" key="1">
    <citation type="journal article" date="2019" name="Int. J. Syst. Evol. Microbiol.">
        <title>The Global Catalogue of Microorganisms (GCM) 10K type strain sequencing project: providing services to taxonomists for standard genome sequencing and annotation.</title>
        <authorList>
            <consortium name="The Broad Institute Genomics Platform"/>
            <consortium name="The Broad Institute Genome Sequencing Center for Infectious Disease"/>
            <person name="Wu L."/>
            <person name="Ma J."/>
        </authorList>
    </citation>
    <scope>NUCLEOTIDE SEQUENCE [LARGE SCALE GENOMIC DNA]</scope>
    <source>
        <strain evidence="2 3">JCM 6833</strain>
    </source>
</reference>
<accession>A0ABN3PGD2</accession>